<dbReference type="AlphaFoldDB" id="A0A3G6J8Z6"/>
<dbReference type="RefSeq" id="WP_123930005.1">
    <property type="nucleotide sequence ID" value="NZ_CP033896.1"/>
</dbReference>
<gene>
    <name evidence="1" type="ORF">CCHOA_10790</name>
</gene>
<organism evidence="1 2">
    <name type="scientific">Corynebacterium choanae</name>
    <dbReference type="NCBI Taxonomy" id="1862358"/>
    <lineage>
        <taxon>Bacteria</taxon>
        <taxon>Bacillati</taxon>
        <taxon>Actinomycetota</taxon>
        <taxon>Actinomycetes</taxon>
        <taxon>Mycobacteriales</taxon>
        <taxon>Corynebacteriaceae</taxon>
        <taxon>Corynebacterium</taxon>
    </lineage>
</organism>
<reference evidence="1 2" key="1">
    <citation type="submission" date="2018-11" db="EMBL/GenBank/DDBJ databases">
        <authorList>
            <person name="Kleinhagauer T."/>
            <person name="Glaeser S.P."/>
            <person name="Spergser J."/>
            <person name="Ruckert C."/>
            <person name="Kaempfer P."/>
            <person name="Busse H.-J."/>
        </authorList>
    </citation>
    <scope>NUCLEOTIDE SEQUENCE [LARGE SCALE GENOMIC DNA]</scope>
    <source>
        <strain evidence="1 2">200CH</strain>
    </source>
</reference>
<dbReference type="OrthoDB" id="9789980at2"/>
<protein>
    <recommendedName>
        <fullName evidence="3">DUF4241 domain-containing protein</fullName>
    </recommendedName>
</protein>
<dbReference type="KEGG" id="ccho:CCHOA_10790"/>
<evidence type="ECO:0008006" key="3">
    <source>
        <dbReference type="Google" id="ProtNLM"/>
    </source>
</evidence>
<evidence type="ECO:0000313" key="2">
    <source>
        <dbReference type="Proteomes" id="UP000269019"/>
    </source>
</evidence>
<evidence type="ECO:0000313" key="1">
    <source>
        <dbReference type="EMBL" id="AZA14537.1"/>
    </source>
</evidence>
<keyword evidence="2" id="KW-1185">Reference proteome</keyword>
<name>A0A3G6J8Z6_9CORY</name>
<dbReference type="InterPro" id="IPR025335">
    <property type="entry name" value="DUF4241"/>
</dbReference>
<proteinExistence type="predicted"/>
<dbReference type="Proteomes" id="UP000269019">
    <property type="component" value="Chromosome"/>
</dbReference>
<dbReference type="Pfam" id="PF14025">
    <property type="entry name" value="DUF4241"/>
    <property type="match status" value="1"/>
</dbReference>
<accession>A0A3G6J8Z6</accession>
<dbReference type="EMBL" id="CP033896">
    <property type="protein sequence ID" value="AZA14537.1"/>
    <property type="molecule type" value="Genomic_DNA"/>
</dbReference>
<sequence length="215" mass="23018">MHSVATVFAAPETLPQPVTLVDAGLLPCPSGSLMVFDPMVVRDRAAVPGITVPVGTYPVTLAVSGVPDDPCYLAAKVTITPRPIIRLAPARGTADGHTFESISCCVDAGMAALADAATLRHYLAHCERLQASSPTFHRYDELFAEPLRHQAVTQPRMHSSYGDWLRWTVPNTADTATMVLTTSGFGDGCYPCLVGYDEEDICSAVFVEFVPAHSL</sequence>